<dbReference type="GO" id="GO:0003810">
    <property type="term" value="F:protein-glutamine gamma-glutamyltransferase activity"/>
    <property type="evidence" value="ECO:0007669"/>
    <property type="project" value="UniProtKB-UniRule"/>
</dbReference>
<comment type="caution">
    <text evidence="5">The sequence shown here is derived from an EMBL/GenBank/DDBJ whole genome shotgun (WGS) entry which is preliminary data.</text>
</comment>
<dbReference type="HAMAP" id="MF_00727">
    <property type="entry name" value="Tgl"/>
    <property type="match status" value="1"/>
</dbReference>
<dbReference type="OrthoDB" id="1845399at2"/>
<dbReference type="AlphaFoldDB" id="A0A073K3E6"/>
<dbReference type="RefSeq" id="WP_034635836.1">
    <property type="nucleotide sequence ID" value="NZ_CBCSJC010000001.1"/>
</dbReference>
<dbReference type="GO" id="GO:0030435">
    <property type="term" value="P:sporulation resulting in formation of a cellular spore"/>
    <property type="evidence" value="ECO:0007669"/>
    <property type="project" value="UniProtKB-UniRule"/>
</dbReference>
<evidence type="ECO:0000256" key="4">
    <source>
        <dbReference type="HAMAP-Rule" id="MF_00727"/>
    </source>
</evidence>
<comment type="catalytic activity">
    <reaction evidence="4">
        <text>L-glutaminyl-[protein] + L-lysyl-[protein] = [protein]-L-lysyl-N(6)-5-L-glutamyl-[protein] + NH4(+)</text>
        <dbReference type="Rhea" id="RHEA:54816"/>
        <dbReference type="Rhea" id="RHEA-COMP:9752"/>
        <dbReference type="Rhea" id="RHEA-COMP:10207"/>
        <dbReference type="Rhea" id="RHEA-COMP:14005"/>
        <dbReference type="ChEBI" id="CHEBI:28938"/>
        <dbReference type="ChEBI" id="CHEBI:29969"/>
        <dbReference type="ChEBI" id="CHEBI:30011"/>
        <dbReference type="ChEBI" id="CHEBI:138370"/>
        <dbReference type="EC" id="2.3.2.13"/>
    </reaction>
</comment>
<keyword evidence="3 4" id="KW-0012">Acyltransferase</keyword>
<reference evidence="5 6" key="1">
    <citation type="submission" date="2014-06" db="EMBL/GenBank/DDBJ databases">
        <title>Draft genome sequence of Bacillus manliponensis JCM 15802 (MCCC 1A00708).</title>
        <authorList>
            <person name="Lai Q."/>
            <person name="Liu Y."/>
            <person name="Shao Z."/>
        </authorList>
    </citation>
    <scope>NUCLEOTIDE SEQUENCE [LARGE SCALE GENOMIC DNA]</scope>
    <source>
        <strain evidence="5 6">JCM 15802</strain>
    </source>
</reference>
<name>A0A073K3E6_9BACI</name>
<keyword evidence="6" id="KW-1185">Reference proteome</keyword>
<evidence type="ECO:0000313" key="5">
    <source>
        <dbReference type="EMBL" id="KEK20957.1"/>
    </source>
</evidence>
<organism evidence="5 6">
    <name type="scientific">Bacillus manliponensis</name>
    <dbReference type="NCBI Taxonomy" id="574376"/>
    <lineage>
        <taxon>Bacteria</taxon>
        <taxon>Bacillati</taxon>
        <taxon>Bacillota</taxon>
        <taxon>Bacilli</taxon>
        <taxon>Bacillales</taxon>
        <taxon>Bacillaceae</taxon>
        <taxon>Bacillus</taxon>
        <taxon>Bacillus cereus group</taxon>
    </lineage>
</organism>
<evidence type="ECO:0000256" key="1">
    <source>
        <dbReference type="ARBA" id="ARBA00022679"/>
    </source>
</evidence>
<proteinExistence type="inferred from homology"/>
<evidence type="ECO:0000256" key="2">
    <source>
        <dbReference type="ARBA" id="ARBA00022969"/>
    </source>
</evidence>
<accession>A0A073K3E6</accession>
<keyword evidence="2 4" id="KW-0749">Sporulation</keyword>
<dbReference type="EMBL" id="JOTN01000002">
    <property type="protein sequence ID" value="KEK20957.1"/>
    <property type="molecule type" value="Genomic_DNA"/>
</dbReference>
<dbReference type="InterPro" id="IPR020916">
    <property type="entry name" value="Gln_gamma-glutamylTfrase_bac"/>
</dbReference>
<dbReference type="Pfam" id="PF20085">
    <property type="entry name" value="TGL"/>
    <property type="match status" value="1"/>
</dbReference>
<evidence type="ECO:0000256" key="3">
    <source>
        <dbReference type="ARBA" id="ARBA00023315"/>
    </source>
</evidence>
<protein>
    <recommendedName>
        <fullName evidence="4">Protein-glutamine gamma-glutamyltransferase</fullName>
        <ecNumber evidence="4">2.3.2.13</ecNumber>
    </recommendedName>
    <alternativeName>
        <fullName evidence="4">Transglutaminase</fullName>
        <shortName evidence="4">TGase</shortName>
    </alternativeName>
</protein>
<sequence length="276" mass="31651">MIVIGRSVAHPYIISDNEPFLAEKRNILEIMTGNQEIYTFRTVDELSFDLNIRVHIITSASELFQSGLQFRTFKQAFCNPEFWNLTYLGGFQLRPGVLPSFAIRDIFANGKKYGTECATAMIIIMYKALLALYDEATFNQLFSNLLLYTWEYDKDLKLTTKNGGDLVPGDLVYFKNPQVNPATMEWQGENAIYLGNYFFYGHGVGMKTEEQIIYLLNQKRVPYAFLSAYLTDFITRINSRLMSEYASPHKVKTKIGFTPIREDAIIATIGHTTFIQ</sequence>
<keyword evidence="1 4" id="KW-0808">Transferase</keyword>
<dbReference type="Proteomes" id="UP000027822">
    <property type="component" value="Unassembled WGS sequence"/>
</dbReference>
<dbReference type="NCBIfam" id="NF002869">
    <property type="entry name" value="PRK03187.1"/>
    <property type="match status" value="1"/>
</dbReference>
<evidence type="ECO:0000313" key="6">
    <source>
        <dbReference type="Proteomes" id="UP000027822"/>
    </source>
</evidence>
<comment type="similarity">
    <text evidence="4">Belongs to the bacillus TGase family.</text>
</comment>
<comment type="function">
    <text evidence="4">Probably plays a role in the assembly of the spore coat proteins by catalyzing epsilon-(gamma-glutamyl)lysine cross-links.</text>
</comment>
<dbReference type="eggNOG" id="ENOG502Z8C5">
    <property type="taxonomic scope" value="Bacteria"/>
</dbReference>
<dbReference type="STRING" id="574376.BAMA_09180"/>
<dbReference type="EC" id="2.3.2.13" evidence="4"/>
<gene>
    <name evidence="4 5" type="primary">tgl</name>
    <name evidence="5" type="ORF">BAMA_09180</name>
</gene>